<dbReference type="PANTHER" id="PTHR46825:SF9">
    <property type="entry name" value="BETA-LACTAMASE-RELATED DOMAIN-CONTAINING PROTEIN"/>
    <property type="match status" value="1"/>
</dbReference>
<dbReference type="Proteomes" id="UP000031599">
    <property type="component" value="Unassembled WGS sequence"/>
</dbReference>
<evidence type="ECO:0000259" key="1">
    <source>
        <dbReference type="Pfam" id="PF00144"/>
    </source>
</evidence>
<evidence type="ECO:0000313" key="2">
    <source>
        <dbReference type="EMBL" id="KIG12512.1"/>
    </source>
</evidence>
<dbReference type="EMBL" id="JMCC02000128">
    <property type="protein sequence ID" value="KIG12512.1"/>
    <property type="molecule type" value="Genomic_DNA"/>
</dbReference>
<accession>A0A0C2CXE6</accession>
<dbReference type="AlphaFoldDB" id="A0A0C2CXE6"/>
<dbReference type="InterPro" id="IPR050491">
    <property type="entry name" value="AmpC-like"/>
</dbReference>
<comment type="caution">
    <text evidence="2">The sequence shown here is derived from an EMBL/GenBank/DDBJ whole genome shotgun (WGS) entry which is preliminary data.</text>
</comment>
<dbReference type="PANTHER" id="PTHR46825">
    <property type="entry name" value="D-ALANYL-D-ALANINE-CARBOXYPEPTIDASE/ENDOPEPTIDASE AMPH"/>
    <property type="match status" value="1"/>
</dbReference>
<name>A0A0C2CXE6_9BACT</name>
<evidence type="ECO:0000313" key="3">
    <source>
        <dbReference type="Proteomes" id="UP000031599"/>
    </source>
</evidence>
<sequence>MRGYSGRASLRRLERLARGRPARTLPTCGHVDLRQTVIKMPPLDEGMAASARYHGTSRSLGFALLALIACARSTAETTAPSEPPAAEFSVDEKRERVENYLNGLVEQSRLRGRVLIRGPDFEMDWSSGPSLDVIPLGSLTKQFTAVAILQLVAEGALQLDGPIAPYLPHAGPVGDATFRQLLSHRSGLPPEIPDEFAPTRRDLYKVAEAAADASLRSEPGTEHLYSNFGYSLLAHVVEEVSGQPWCERLASALFQPAGMSNTSCCDRARKSVSVGHTLGPAGDLMPQPNPDFPALAGAGDVCGSAEDLINWTHVLSADSLLPAEFRTQMRTRQAADHPYGMGVFVSSFGDRKLIQHTGALPGLRTLYLHYPEDGVTIILLSDLAPVPLAEVEEVLSSIVFQSSYVAPSPISLTTEPMSPELDSRLSGNYHLAGDPSQTILIEATESSLVILDDGVRSELQKLEGEQVLLIVETKETISYTLPAEGPVRELVYHTVEGWNAPFVRLDSPSQ</sequence>
<dbReference type="InterPro" id="IPR012338">
    <property type="entry name" value="Beta-lactam/transpept-like"/>
</dbReference>
<feature type="domain" description="Beta-lactamase-related" evidence="1">
    <location>
        <begin position="134"/>
        <end position="385"/>
    </location>
</feature>
<protein>
    <submittedName>
        <fullName evidence="2">Beta-lactamase</fullName>
    </submittedName>
</protein>
<dbReference type="Gene3D" id="3.40.710.10">
    <property type="entry name" value="DD-peptidase/beta-lactamase superfamily"/>
    <property type="match status" value="1"/>
</dbReference>
<dbReference type="SUPFAM" id="SSF56601">
    <property type="entry name" value="beta-lactamase/transpeptidase-like"/>
    <property type="match status" value="1"/>
</dbReference>
<organism evidence="2 3">
    <name type="scientific">Enhygromyxa salina</name>
    <dbReference type="NCBI Taxonomy" id="215803"/>
    <lineage>
        <taxon>Bacteria</taxon>
        <taxon>Pseudomonadati</taxon>
        <taxon>Myxococcota</taxon>
        <taxon>Polyangia</taxon>
        <taxon>Nannocystales</taxon>
        <taxon>Nannocystaceae</taxon>
        <taxon>Enhygromyxa</taxon>
    </lineage>
</organism>
<dbReference type="InterPro" id="IPR001466">
    <property type="entry name" value="Beta-lactam-related"/>
</dbReference>
<proteinExistence type="predicted"/>
<reference evidence="2 3" key="1">
    <citation type="submission" date="2014-12" db="EMBL/GenBank/DDBJ databases">
        <title>Genome assembly of Enhygromyxa salina DSM 15201.</title>
        <authorList>
            <person name="Sharma G."/>
            <person name="Subramanian S."/>
        </authorList>
    </citation>
    <scope>NUCLEOTIDE SEQUENCE [LARGE SCALE GENOMIC DNA]</scope>
    <source>
        <strain evidence="2 3">DSM 15201</strain>
    </source>
</reference>
<dbReference type="Pfam" id="PF00144">
    <property type="entry name" value="Beta-lactamase"/>
    <property type="match status" value="1"/>
</dbReference>
<gene>
    <name evidence="2" type="ORF">DB30_01329</name>
</gene>